<proteinExistence type="predicted"/>
<protein>
    <submittedName>
        <fullName evidence="1">Uncharacterized protein</fullName>
    </submittedName>
</protein>
<gene>
    <name evidence="1" type="ORF">GGR05_004317</name>
</gene>
<dbReference type="Proteomes" id="UP000531216">
    <property type="component" value="Unassembled WGS sequence"/>
</dbReference>
<accession>A0A7W6FWF9</accession>
<dbReference type="AlphaFoldDB" id="A0A7W6FWF9"/>
<sequence length="63" mass="6923">MSDGTRGWTDQIALVAAKAGKLAVPRQEADGPNVYLRYRAERSLEAVLQAIGSDQSVRRTLQH</sequence>
<evidence type="ECO:0000313" key="2">
    <source>
        <dbReference type="Proteomes" id="UP000531216"/>
    </source>
</evidence>
<reference evidence="1 2" key="1">
    <citation type="submission" date="2020-08" db="EMBL/GenBank/DDBJ databases">
        <title>Genomic Encyclopedia of Type Strains, Phase IV (KMG-IV): sequencing the most valuable type-strain genomes for metagenomic binning, comparative biology and taxonomic classification.</title>
        <authorList>
            <person name="Goeker M."/>
        </authorList>
    </citation>
    <scope>NUCLEOTIDE SEQUENCE [LARGE SCALE GENOMIC DNA]</scope>
    <source>
        <strain evidence="1 2">DSM 25024</strain>
    </source>
</reference>
<keyword evidence="2" id="KW-1185">Reference proteome</keyword>
<comment type="caution">
    <text evidence="1">The sequence shown here is derived from an EMBL/GenBank/DDBJ whole genome shotgun (WGS) entry which is preliminary data.</text>
</comment>
<evidence type="ECO:0000313" key="1">
    <source>
        <dbReference type="EMBL" id="MBB3938146.1"/>
    </source>
</evidence>
<organism evidence="1 2">
    <name type="scientific">Aureimonas phyllosphaerae</name>
    <dbReference type="NCBI Taxonomy" id="1166078"/>
    <lineage>
        <taxon>Bacteria</taxon>
        <taxon>Pseudomonadati</taxon>
        <taxon>Pseudomonadota</taxon>
        <taxon>Alphaproteobacteria</taxon>
        <taxon>Hyphomicrobiales</taxon>
        <taxon>Aurantimonadaceae</taxon>
        <taxon>Aureimonas</taxon>
    </lineage>
</organism>
<name>A0A7W6FWF9_9HYPH</name>
<dbReference type="EMBL" id="JACIDO010000019">
    <property type="protein sequence ID" value="MBB3938146.1"/>
    <property type="molecule type" value="Genomic_DNA"/>
</dbReference>